<dbReference type="CDD" id="cd07253">
    <property type="entry name" value="GLOD5"/>
    <property type="match status" value="1"/>
</dbReference>
<name>A7GZS4_CAMC5</name>
<keyword evidence="4" id="KW-1185">Reference proteome</keyword>
<dbReference type="PROSITE" id="PS00934">
    <property type="entry name" value="GLYOXALASE_I_1"/>
    <property type="match status" value="1"/>
</dbReference>
<dbReference type="RefSeq" id="WP_011992574.1">
    <property type="nucleotide sequence ID" value="NC_009715.2"/>
</dbReference>
<dbReference type="Proteomes" id="UP000006380">
    <property type="component" value="Chromosome"/>
</dbReference>
<dbReference type="HOGENOM" id="CLU_046006_4_3_7"/>
<evidence type="ECO:0000256" key="1">
    <source>
        <dbReference type="ARBA" id="ARBA00022723"/>
    </source>
</evidence>
<protein>
    <recommendedName>
        <fullName evidence="2">VOC domain-containing protein</fullName>
    </recommendedName>
</protein>
<dbReference type="InterPro" id="IPR004360">
    <property type="entry name" value="Glyas_Fos-R_dOase_dom"/>
</dbReference>
<dbReference type="SUPFAM" id="SSF54593">
    <property type="entry name" value="Glyoxalase/Bleomycin resistance protein/Dihydroxybiphenyl dioxygenase"/>
    <property type="match status" value="1"/>
</dbReference>
<feature type="domain" description="VOC" evidence="2">
    <location>
        <begin position="5"/>
        <end position="129"/>
    </location>
</feature>
<gene>
    <name evidence="3" type="ORF">CCV52592_2211</name>
</gene>
<reference evidence="3" key="1">
    <citation type="submission" date="2016-07" db="EMBL/GenBank/DDBJ databases">
        <title>Comparative genomics of the Campylobacter concisus group.</title>
        <authorList>
            <person name="Miller W.G."/>
            <person name="Yee E."/>
            <person name="Chapman M.H."/>
            <person name="Huynh S."/>
            <person name="Bono J.L."/>
            <person name="On S.L.W."/>
            <person name="StLeger J."/>
            <person name="Foster G."/>
            <person name="Parker C.T."/>
        </authorList>
    </citation>
    <scope>NUCLEOTIDE SEQUENCE</scope>
    <source>
        <strain evidence="3">525.92</strain>
    </source>
</reference>
<dbReference type="KEGG" id="ccv:CCV52592_2211"/>
<sequence>MDIKNIDHIVLSVADVDASVKFYEEVLGMQAFCFTGADGQERKAVKFGATKINFHDLRAPVKPNAKNMTAGSADICLICAQPLEEILEELKSKGVAPIDGIVARSGANGKIRSLYLRDPDGNLLELSNYV</sequence>
<keyword evidence="1" id="KW-0479">Metal-binding</keyword>
<dbReference type="PANTHER" id="PTHR21366:SF14">
    <property type="entry name" value="GLYOXALASE DOMAIN-CONTAINING PROTEIN 5"/>
    <property type="match status" value="1"/>
</dbReference>
<dbReference type="InterPro" id="IPR018146">
    <property type="entry name" value="Glyoxalase_1_CS"/>
</dbReference>
<organism evidence="3 4">
    <name type="scientific">Campylobacter curvus (strain 525.92)</name>
    <dbReference type="NCBI Taxonomy" id="360105"/>
    <lineage>
        <taxon>Bacteria</taxon>
        <taxon>Pseudomonadati</taxon>
        <taxon>Campylobacterota</taxon>
        <taxon>Epsilonproteobacteria</taxon>
        <taxon>Campylobacterales</taxon>
        <taxon>Campylobacteraceae</taxon>
        <taxon>Campylobacter</taxon>
    </lineage>
</organism>
<dbReference type="Gene3D" id="3.10.180.10">
    <property type="entry name" value="2,3-Dihydroxybiphenyl 1,2-Dioxygenase, domain 1"/>
    <property type="match status" value="1"/>
</dbReference>
<dbReference type="GO" id="GO:0004462">
    <property type="term" value="F:lactoylglutathione lyase activity"/>
    <property type="evidence" value="ECO:0007669"/>
    <property type="project" value="InterPro"/>
</dbReference>
<evidence type="ECO:0000313" key="4">
    <source>
        <dbReference type="Proteomes" id="UP000006380"/>
    </source>
</evidence>
<dbReference type="STRING" id="360105.CCV52592_2211"/>
<dbReference type="InterPro" id="IPR029068">
    <property type="entry name" value="Glyas_Bleomycin-R_OHBP_Dase"/>
</dbReference>
<evidence type="ECO:0000313" key="3">
    <source>
        <dbReference type="EMBL" id="ABS50422.1"/>
    </source>
</evidence>
<dbReference type="GO" id="GO:0046872">
    <property type="term" value="F:metal ion binding"/>
    <property type="evidence" value="ECO:0007669"/>
    <property type="project" value="UniProtKB-KW"/>
</dbReference>
<proteinExistence type="predicted"/>
<dbReference type="PROSITE" id="PS51819">
    <property type="entry name" value="VOC"/>
    <property type="match status" value="1"/>
</dbReference>
<dbReference type="OrthoDB" id="9812656at2"/>
<dbReference type="PANTHER" id="PTHR21366">
    <property type="entry name" value="GLYOXALASE FAMILY PROTEIN"/>
    <property type="match status" value="1"/>
</dbReference>
<evidence type="ECO:0000259" key="2">
    <source>
        <dbReference type="PROSITE" id="PS51819"/>
    </source>
</evidence>
<dbReference type="EMBL" id="CP000767">
    <property type="protein sequence ID" value="ABS50422.1"/>
    <property type="molecule type" value="Genomic_DNA"/>
</dbReference>
<accession>A7GZS4</accession>
<dbReference type="Pfam" id="PF00903">
    <property type="entry name" value="Glyoxalase"/>
    <property type="match status" value="1"/>
</dbReference>
<dbReference type="InterPro" id="IPR050383">
    <property type="entry name" value="GlyoxalaseI/FosfomycinResist"/>
</dbReference>
<dbReference type="AlphaFoldDB" id="A7GZS4"/>
<dbReference type="InterPro" id="IPR037523">
    <property type="entry name" value="VOC_core"/>
</dbReference>